<protein>
    <submittedName>
        <fullName evidence="1">Putative ovule protein</fullName>
    </submittedName>
</protein>
<dbReference type="AlphaFoldDB" id="A0A0V0I3F4"/>
<reference evidence="1" key="1">
    <citation type="submission" date="2015-12" db="EMBL/GenBank/DDBJ databases">
        <title>Gene expression during late stages of embryo sac development: a critical building block for successful pollen-pistil interactions.</title>
        <authorList>
            <person name="Liu Y."/>
            <person name="Joly V."/>
            <person name="Sabar M."/>
            <person name="Matton D.P."/>
        </authorList>
    </citation>
    <scope>NUCLEOTIDE SEQUENCE</scope>
</reference>
<name>A0A0V0I3F4_SOLCH</name>
<evidence type="ECO:0000313" key="1">
    <source>
        <dbReference type="EMBL" id="JAP26963.1"/>
    </source>
</evidence>
<proteinExistence type="predicted"/>
<accession>A0A0V0I3F4</accession>
<organism evidence="1">
    <name type="scientific">Solanum chacoense</name>
    <name type="common">Chaco potato</name>
    <dbReference type="NCBI Taxonomy" id="4108"/>
    <lineage>
        <taxon>Eukaryota</taxon>
        <taxon>Viridiplantae</taxon>
        <taxon>Streptophyta</taxon>
        <taxon>Embryophyta</taxon>
        <taxon>Tracheophyta</taxon>
        <taxon>Spermatophyta</taxon>
        <taxon>Magnoliopsida</taxon>
        <taxon>eudicotyledons</taxon>
        <taxon>Gunneridae</taxon>
        <taxon>Pentapetalae</taxon>
        <taxon>asterids</taxon>
        <taxon>lamiids</taxon>
        <taxon>Solanales</taxon>
        <taxon>Solanaceae</taxon>
        <taxon>Solanoideae</taxon>
        <taxon>Solaneae</taxon>
        <taxon>Solanum</taxon>
    </lineage>
</organism>
<dbReference type="EMBL" id="GEDG01011677">
    <property type="protein sequence ID" value="JAP26963.1"/>
    <property type="molecule type" value="Transcribed_RNA"/>
</dbReference>
<sequence length="140" mass="15989">MFYNVYLCIFYLLSLLYVLLKKFIESLQNSYGVLKMKDGENIRWFGKIFVCQRRKVVLASGPYLMFPKHYVLNCSGILELRIPCGPTSCGINTVRGIDLKLWNGREGHRFGRECCRPGIALIKRSGRNLGVASQAYGMII</sequence>